<organism evidence="6 7">
    <name type="scientific">Artemisia annua</name>
    <name type="common">Sweet wormwood</name>
    <dbReference type="NCBI Taxonomy" id="35608"/>
    <lineage>
        <taxon>Eukaryota</taxon>
        <taxon>Viridiplantae</taxon>
        <taxon>Streptophyta</taxon>
        <taxon>Embryophyta</taxon>
        <taxon>Tracheophyta</taxon>
        <taxon>Spermatophyta</taxon>
        <taxon>Magnoliopsida</taxon>
        <taxon>eudicotyledons</taxon>
        <taxon>Gunneridae</taxon>
        <taxon>Pentapetalae</taxon>
        <taxon>asterids</taxon>
        <taxon>campanulids</taxon>
        <taxon>Asterales</taxon>
        <taxon>Asteraceae</taxon>
        <taxon>Asteroideae</taxon>
        <taxon>Anthemideae</taxon>
        <taxon>Artemisiinae</taxon>
        <taxon>Artemisia</taxon>
    </lineage>
</organism>
<dbReference type="InterPro" id="IPR001965">
    <property type="entry name" value="Znf_PHD"/>
</dbReference>
<dbReference type="AlphaFoldDB" id="A0A2U1M9R0"/>
<keyword evidence="2" id="KW-0677">Repeat</keyword>
<dbReference type="STRING" id="35608.A0A2U1M9R0"/>
<feature type="domain" description="Zinc finger PHD-type" evidence="5">
    <location>
        <begin position="368"/>
        <end position="436"/>
    </location>
</feature>
<protein>
    <submittedName>
        <fullName evidence="6">Zinc finger, PHD-type</fullName>
    </submittedName>
</protein>
<feature type="domain" description="Zinc finger PHD-type" evidence="5">
    <location>
        <begin position="238"/>
        <end position="307"/>
    </location>
</feature>
<dbReference type="SUPFAM" id="SSF57889">
    <property type="entry name" value="Cysteine-rich domain"/>
    <property type="match status" value="6"/>
</dbReference>
<dbReference type="InterPro" id="IPR046349">
    <property type="entry name" value="C1-like_sf"/>
</dbReference>
<dbReference type="Pfam" id="PF03107">
    <property type="entry name" value="C1_2"/>
    <property type="match status" value="4"/>
</dbReference>
<keyword evidence="7" id="KW-1185">Reference proteome</keyword>
<dbReference type="OrthoDB" id="938199at2759"/>
<proteinExistence type="predicted"/>
<evidence type="ECO:0000256" key="1">
    <source>
        <dbReference type="ARBA" id="ARBA00022723"/>
    </source>
</evidence>
<evidence type="ECO:0000256" key="3">
    <source>
        <dbReference type="ARBA" id="ARBA00022771"/>
    </source>
</evidence>
<dbReference type="EMBL" id="PKPP01006016">
    <property type="protein sequence ID" value="PWA58000.1"/>
    <property type="molecule type" value="Genomic_DNA"/>
</dbReference>
<gene>
    <name evidence="6" type="ORF">CTI12_AA404120</name>
</gene>
<dbReference type="PANTHER" id="PTHR32410">
    <property type="entry name" value="CYSTEINE/HISTIDINE-RICH C1 DOMAIN FAMILY PROTEIN"/>
    <property type="match status" value="1"/>
</dbReference>
<dbReference type="GO" id="GO:0008270">
    <property type="term" value="F:zinc ion binding"/>
    <property type="evidence" value="ECO:0007669"/>
    <property type="project" value="UniProtKB-KW"/>
</dbReference>
<sequence>MWAGATHILEHEHPLNLIDLQPNYPLYEEKYDDDDDNGGGELITRQNFRRRPCDRCSKEITWFHRYYYECAYSCDYSLHKFCGELPITLKHTSHPAHTLNLIHLSHPLLDPRCFCVLCGRNDTVGLCYCCIVCRFQIHGNCTIASVEDRLIYHPSHRHPLAATLKPQLSECNACGKEHEGTFYICTTCFGLFIHSDCAFLPENLMIQNATNDIFSHPHPLILSYSFPIQDQKDQYFPKCRVCKSGFYDSANTWIYKCEKCRYYAHIPCAKSRGAINRLLIKNYKDSDYPDLLHLPFPDESYSIPKHMFAKLVEHGKFGADEGNYVKHNFHPHPLILVRTECNDITSIPTSSKTTVISCHNPMKKVQLLCNACVRPVTSVPFYKCVNDDCNFVLHEWCTQLPTQVEKYPGHPEHTFILHPNAPNKFLSSVFRCDVCQLECNGFVYSCVECYHYHIDVTCCFMPQNITHEAHSGHLLSRSFKREHLTSCLICKDSIYPFQRSFACDTCKDVVVHVGCALLLPREIRHKYDKKHPMRLSYLPIENHKSEYFCEICEKALNPEKCFYHCYECAWSIHTFCAPHILQSESSVSDRDVDGLKGPYMFVNIKFGGIYKFERRHPHPLSFVQGIESDGPCSNCGYAVKYHPILKCQKCKYVIHFVCCRWKWRNDEIVEEI</sequence>
<comment type="caution">
    <text evidence="6">The sequence shown here is derived from an EMBL/GenBank/DDBJ whole genome shotgun (WGS) entry which is preliminary data.</text>
</comment>
<evidence type="ECO:0000313" key="7">
    <source>
        <dbReference type="Proteomes" id="UP000245207"/>
    </source>
</evidence>
<evidence type="ECO:0000313" key="6">
    <source>
        <dbReference type="EMBL" id="PWA58000.1"/>
    </source>
</evidence>
<keyword evidence="3" id="KW-0863">Zinc-finger</keyword>
<evidence type="ECO:0000256" key="2">
    <source>
        <dbReference type="ARBA" id="ARBA00022737"/>
    </source>
</evidence>
<dbReference type="SMART" id="SM00249">
    <property type="entry name" value="PHD"/>
    <property type="match status" value="4"/>
</dbReference>
<dbReference type="Proteomes" id="UP000245207">
    <property type="component" value="Unassembled WGS sequence"/>
</dbReference>
<reference evidence="6 7" key="1">
    <citation type="journal article" date="2018" name="Mol. Plant">
        <title>The genome of Artemisia annua provides insight into the evolution of Asteraceae family and artemisinin biosynthesis.</title>
        <authorList>
            <person name="Shen Q."/>
            <person name="Zhang L."/>
            <person name="Liao Z."/>
            <person name="Wang S."/>
            <person name="Yan T."/>
            <person name="Shi P."/>
            <person name="Liu M."/>
            <person name="Fu X."/>
            <person name="Pan Q."/>
            <person name="Wang Y."/>
            <person name="Lv Z."/>
            <person name="Lu X."/>
            <person name="Zhang F."/>
            <person name="Jiang W."/>
            <person name="Ma Y."/>
            <person name="Chen M."/>
            <person name="Hao X."/>
            <person name="Li L."/>
            <person name="Tang Y."/>
            <person name="Lv G."/>
            <person name="Zhou Y."/>
            <person name="Sun X."/>
            <person name="Brodelius P.E."/>
            <person name="Rose J.K.C."/>
            <person name="Tang K."/>
        </authorList>
    </citation>
    <scope>NUCLEOTIDE SEQUENCE [LARGE SCALE GENOMIC DNA]</scope>
    <source>
        <strain evidence="7">cv. Huhao1</strain>
        <tissue evidence="6">Leaf</tissue>
    </source>
</reference>
<feature type="domain" description="Zinc finger PHD-type" evidence="5">
    <location>
        <begin position="114"/>
        <end position="175"/>
    </location>
</feature>
<keyword evidence="4" id="KW-0862">Zinc</keyword>
<dbReference type="InterPro" id="IPR053192">
    <property type="entry name" value="Vacuole_Formation_Reg"/>
</dbReference>
<accession>A0A2U1M9R0</accession>
<keyword evidence="1" id="KW-0479">Metal-binding</keyword>
<dbReference type="PANTHER" id="PTHR32410:SF161">
    <property type="entry name" value="DC1, ZINC FINGER, RING_FYVE_PHD-TYPE-RELATED"/>
    <property type="match status" value="1"/>
</dbReference>
<evidence type="ECO:0000259" key="5">
    <source>
        <dbReference type="SMART" id="SM00249"/>
    </source>
</evidence>
<name>A0A2U1M9R0_ARTAN</name>
<evidence type="ECO:0000256" key="4">
    <source>
        <dbReference type="ARBA" id="ARBA00022833"/>
    </source>
</evidence>
<feature type="domain" description="Zinc finger PHD-type" evidence="5">
    <location>
        <begin position="486"/>
        <end position="553"/>
    </location>
</feature>
<dbReference type="InterPro" id="IPR004146">
    <property type="entry name" value="DC1"/>
</dbReference>